<dbReference type="FunFam" id="3.10.450.50:FF:000003">
    <property type="entry name" value="Nuclear transport factor 2 family protein"/>
    <property type="match status" value="1"/>
</dbReference>
<dbReference type="OrthoDB" id="339151at2759"/>
<dbReference type="GO" id="GO:0016579">
    <property type="term" value="P:protein deubiquitination"/>
    <property type="evidence" value="ECO:0007669"/>
    <property type="project" value="TreeGrafter"/>
</dbReference>
<feature type="domain" description="NTF2" evidence="5">
    <location>
        <begin position="56"/>
        <end position="171"/>
    </location>
</feature>
<keyword evidence="1 2" id="KW-0694">RNA-binding</keyword>
<feature type="compositionally biased region" description="Acidic residues" evidence="3">
    <location>
        <begin position="206"/>
        <end position="225"/>
    </location>
</feature>
<dbReference type="InterPro" id="IPR018222">
    <property type="entry name" value="Nuclear_transport_factor_2_euk"/>
</dbReference>
<feature type="compositionally biased region" description="Low complexity" evidence="3">
    <location>
        <begin position="318"/>
        <end position="366"/>
    </location>
</feature>
<feature type="compositionally biased region" description="Gly residues" evidence="3">
    <location>
        <begin position="507"/>
        <end position="518"/>
    </location>
</feature>
<dbReference type="SUPFAM" id="SSF54427">
    <property type="entry name" value="NTF2-like"/>
    <property type="match status" value="1"/>
</dbReference>
<dbReference type="Proteomes" id="UP000053599">
    <property type="component" value="Unassembled WGS sequence"/>
</dbReference>
<evidence type="ECO:0008006" key="8">
    <source>
        <dbReference type="Google" id="ProtNLM"/>
    </source>
</evidence>
<organism evidence="6 7">
    <name type="scientific">Exophiala sideris</name>
    <dbReference type="NCBI Taxonomy" id="1016849"/>
    <lineage>
        <taxon>Eukaryota</taxon>
        <taxon>Fungi</taxon>
        <taxon>Dikarya</taxon>
        <taxon>Ascomycota</taxon>
        <taxon>Pezizomycotina</taxon>
        <taxon>Eurotiomycetes</taxon>
        <taxon>Chaetothyriomycetidae</taxon>
        <taxon>Chaetothyriales</taxon>
        <taxon>Herpotrichiellaceae</taxon>
        <taxon>Exophiala</taxon>
    </lineage>
</organism>
<feature type="domain" description="RRM" evidence="4">
    <location>
        <begin position="390"/>
        <end position="461"/>
    </location>
</feature>
<name>A0A0D1W8I9_9EURO</name>
<dbReference type="InterPro" id="IPR032710">
    <property type="entry name" value="NTF2-like_dom_sf"/>
</dbReference>
<dbReference type="SUPFAM" id="SSF54928">
    <property type="entry name" value="RNA-binding domain, RBD"/>
    <property type="match status" value="1"/>
</dbReference>
<dbReference type="GO" id="GO:1990904">
    <property type="term" value="C:ribonucleoprotein complex"/>
    <property type="evidence" value="ECO:0007669"/>
    <property type="project" value="TreeGrafter"/>
</dbReference>
<sequence length="532" mass="56436">MATESAPTNGLYGTNQFNHQPVELAASTPSAPAHSSSASQSTTTSATAQKADPQEIGWYFVEQYYTTLSKSPEKIHLFYSKKSQLVSGVEAEKVVTAVGTKAISEKIKALDFQDCKVRVLNVDSQSSFNNIVVQVIGEMSNKSEPHHKFVQTFILAEQPNGYFVLNDIFRYLNNDEDEIVEDEQPQADIPAEEPATPADGVVEPEKNEEETVATEAAAEEVDEKLEEEKQEAAEPAHTEVNGTLVPTAVEEAAEQPESAETTAEALEEDKEETPEPATSAAAESTQPEASAETAPPPSVEAPPTKKTWASMLGGGSKAPAVPALPVTTPAAQPKASRPSQPSQAPKTQTQPAPAADTTATTPTSQSNGWQEAGHGKKGKPQNKTASEGTVLAYIKNVNDKVDARILRETLEGFGELKYFDVSRPRNCAFVEFAEPAGYTAAVAANPHTVGSEQIYVEERRPRPNAYGGANANATFTRGGSTAGRGRGGGMQSGRTNSQSSFSKETGGRGGFQQRGGKSGTVTPKGRGQPQAA</sequence>
<dbReference type="InterPro" id="IPR002075">
    <property type="entry name" value="NTF2_dom"/>
</dbReference>
<dbReference type="PROSITE" id="PS50102">
    <property type="entry name" value="RRM"/>
    <property type="match status" value="1"/>
</dbReference>
<dbReference type="GO" id="GO:1990861">
    <property type="term" value="C:Ubp3-Bre5 deubiquitination complex"/>
    <property type="evidence" value="ECO:0007669"/>
    <property type="project" value="TreeGrafter"/>
</dbReference>
<dbReference type="Gene3D" id="3.10.450.50">
    <property type="match status" value="1"/>
</dbReference>
<reference evidence="6 7" key="1">
    <citation type="submission" date="2015-01" db="EMBL/GenBank/DDBJ databases">
        <title>The Genome Sequence of Exophiala sideris CBS121828.</title>
        <authorList>
            <consortium name="The Broad Institute Genomics Platform"/>
            <person name="Cuomo C."/>
            <person name="de Hoog S."/>
            <person name="Gorbushina A."/>
            <person name="Stielow B."/>
            <person name="Teixiera M."/>
            <person name="Abouelleil A."/>
            <person name="Chapman S.B."/>
            <person name="Priest M."/>
            <person name="Young S.K."/>
            <person name="Wortman J."/>
            <person name="Nusbaum C."/>
            <person name="Birren B."/>
        </authorList>
    </citation>
    <scope>NUCLEOTIDE SEQUENCE [LARGE SCALE GENOMIC DNA]</scope>
    <source>
        <strain evidence="6 7">CBS 121828</strain>
    </source>
</reference>
<feature type="compositionally biased region" description="Low complexity" evidence="3">
    <location>
        <begin position="275"/>
        <end position="293"/>
    </location>
</feature>
<dbReference type="HOGENOM" id="CLU_022209_2_0_1"/>
<evidence type="ECO:0000313" key="7">
    <source>
        <dbReference type="Proteomes" id="UP000053599"/>
    </source>
</evidence>
<evidence type="ECO:0000313" key="6">
    <source>
        <dbReference type="EMBL" id="KIV85025.1"/>
    </source>
</evidence>
<evidence type="ECO:0000256" key="1">
    <source>
        <dbReference type="ARBA" id="ARBA00022884"/>
    </source>
</evidence>
<dbReference type="GO" id="GO:0003729">
    <property type="term" value="F:mRNA binding"/>
    <property type="evidence" value="ECO:0007669"/>
    <property type="project" value="TreeGrafter"/>
</dbReference>
<feature type="region of interest" description="Disordered" evidence="3">
    <location>
        <begin position="465"/>
        <end position="532"/>
    </location>
</feature>
<feature type="region of interest" description="Disordered" evidence="3">
    <location>
        <begin position="182"/>
        <end position="385"/>
    </location>
</feature>
<dbReference type="InterPro" id="IPR039539">
    <property type="entry name" value="Ras_GTPase_bind_prot"/>
</dbReference>
<dbReference type="CDD" id="cd00780">
    <property type="entry name" value="NTF2"/>
    <property type="match status" value="1"/>
</dbReference>
<dbReference type="PANTHER" id="PTHR10693:SF20">
    <property type="entry name" value="AT27578P"/>
    <property type="match status" value="1"/>
</dbReference>
<evidence type="ECO:0000256" key="2">
    <source>
        <dbReference type="PROSITE-ProRule" id="PRU00176"/>
    </source>
</evidence>
<accession>A0A0D1W8I9</accession>
<evidence type="ECO:0000259" key="5">
    <source>
        <dbReference type="PROSITE" id="PS50177"/>
    </source>
</evidence>
<dbReference type="STRING" id="1016849.A0A0D1W8I9"/>
<evidence type="ECO:0000259" key="4">
    <source>
        <dbReference type="PROSITE" id="PS50102"/>
    </source>
</evidence>
<dbReference type="InterPro" id="IPR035979">
    <property type="entry name" value="RBD_domain_sf"/>
</dbReference>
<dbReference type="Pfam" id="PF02136">
    <property type="entry name" value="NTF2"/>
    <property type="match status" value="1"/>
</dbReference>
<dbReference type="InterPro" id="IPR000504">
    <property type="entry name" value="RRM_dom"/>
</dbReference>
<dbReference type="PANTHER" id="PTHR10693">
    <property type="entry name" value="RAS GTPASE-ACTIVATING PROTEIN-BINDING PROTEIN"/>
    <property type="match status" value="1"/>
</dbReference>
<dbReference type="Gene3D" id="3.30.70.330">
    <property type="match status" value="1"/>
</dbReference>
<dbReference type="CDD" id="cd00590">
    <property type="entry name" value="RRM_SF"/>
    <property type="match status" value="1"/>
</dbReference>
<protein>
    <recommendedName>
        <fullName evidence="8">NTF2 domain-containing protein</fullName>
    </recommendedName>
</protein>
<proteinExistence type="predicted"/>
<feature type="compositionally biased region" description="Basic and acidic residues" evidence="3">
    <location>
        <begin position="226"/>
        <end position="237"/>
    </location>
</feature>
<dbReference type="GO" id="GO:0005829">
    <property type="term" value="C:cytosol"/>
    <property type="evidence" value="ECO:0007669"/>
    <property type="project" value="TreeGrafter"/>
</dbReference>
<feature type="compositionally biased region" description="Low complexity" evidence="3">
    <location>
        <begin position="25"/>
        <end position="49"/>
    </location>
</feature>
<evidence type="ECO:0000256" key="3">
    <source>
        <dbReference type="SAM" id="MobiDB-lite"/>
    </source>
</evidence>
<gene>
    <name evidence="6" type="ORF">PV11_00763</name>
</gene>
<feature type="compositionally biased region" description="Acidic residues" evidence="3">
    <location>
        <begin position="265"/>
        <end position="274"/>
    </location>
</feature>
<dbReference type="SMART" id="SM00360">
    <property type="entry name" value="RRM"/>
    <property type="match status" value="1"/>
</dbReference>
<dbReference type="InterPro" id="IPR012677">
    <property type="entry name" value="Nucleotide-bd_a/b_plait_sf"/>
</dbReference>
<feature type="compositionally biased region" description="Gly residues" evidence="3">
    <location>
        <begin position="480"/>
        <end position="491"/>
    </location>
</feature>
<dbReference type="PROSITE" id="PS50177">
    <property type="entry name" value="NTF2_DOMAIN"/>
    <property type="match status" value="1"/>
</dbReference>
<dbReference type="Pfam" id="PF00076">
    <property type="entry name" value="RRM_1"/>
    <property type="match status" value="1"/>
</dbReference>
<dbReference type="EMBL" id="KN846951">
    <property type="protein sequence ID" value="KIV85025.1"/>
    <property type="molecule type" value="Genomic_DNA"/>
</dbReference>
<dbReference type="AlphaFoldDB" id="A0A0D1W8I9"/>
<feature type="region of interest" description="Disordered" evidence="3">
    <location>
        <begin position="1"/>
        <end position="49"/>
    </location>
</feature>
<feature type="compositionally biased region" description="Polar residues" evidence="3">
    <location>
        <begin position="1"/>
        <end position="19"/>
    </location>
</feature>
<dbReference type="GO" id="GO:0034517">
    <property type="term" value="P:ribophagy"/>
    <property type="evidence" value="ECO:0007669"/>
    <property type="project" value="TreeGrafter"/>
</dbReference>